<keyword evidence="3" id="KW-1185">Reference proteome</keyword>
<evidence type="ECO:0000256" key="1">
    <source>
        <dbReference type="SAM" id="MobiDB-lite"/>
    </source>
</evidence>
<sequence>MVAGRLIRRSPQHIVQAGSHTLEPTEQVSASPTAEAGFPAPELGKDRRYPQIGGRTRHFGERGKNMASGR</sequence>
<feature type="region of interest" description="Disordered" evidence="1">
    <location>
        <begin position="1"/>
        <end position="70"/>
    </location>
</feature>
<dbReference type="EMBL" id="JARBJD010000156">
    <property type="protein sequence ID" value="KAK2949408.1"/>
    <property type="molecule type" value="Genomic_DNA"/>
</dbReference>
<organism evidence="2 3">
    <name type="scientific">Blattamonas nauphoetae</name>
    <dbReference type="NCBI Taxonomy" id="2049346"/>
    <lineage>
        <taxon>Eukaryota</taxon>
        <taxon>Metamonada</taxon>
        <taxon>Preaxostyla</taxon>
        <taxon>Oxymonadida</taxon>
        <taxon>Blattamonas</taxon>
    </lineage>
</organism>
<comment type="caution">
    <text evidence="2">The sequence shown here is derived from an EMBL/GenBank/DDBJ whole genome shotgun (WGS) entry which is preliminary data.</text>
</comment>
<protein>
    <submittedName>
        <fullName evidence="2">Uncharacterized protein</fullName>
    </submittedName>
</protein>
<gene>
    <name evidence="2" type="ORF">BLNAU_15603</name>
</gene>
<evidence type="ECO:0000313" key="2">
    <source>
        <dbReference type="EMBL" id="KAK2949408.1"/>
    </source>
</evidence>
<accession>A0ABQ9XAB5</accession>
<evidence type="ECO:0000313" key="3">
    <source>
        <dbReference type="Proteomes" id="UP001281761"/>
    </source>
</evidence>
<proteinExistence type="predicted"/>
<feature type="compositionally biased region" description="Basic residues" evidence="1">
    <location>
        <begin position="1"/>
        <end position="11"/>
    </location>
</feature>
<reference evidence="2 3" key="1">
    <citation type="journal article" date="2022" name="bioRxiv">
        <title>Genomics of Preaxostyla Flagellates Illuminates Evolutionary Transitions and the Path Towards Mitochondrial Loss.</title>
        <authorList>
            <person name="Novak L.V.F."/>
            <person name="Treitli S.C."/>
            <person name="Pyrih J."/>
            <person name="Halakuc P."/>
            <person name="Pipaliya S.V."/>
            <person name="Vacek V."/>
            <person name="Brzon O."/>
            <person name="Soukal P."/>
            <person name="Eme L."/>
            <person name="Dacks J.B."/>
            <person name="Karnkowska A."/>
            <person name="Elias M."/>
            <person name="Hampl V."/>
        </authorList>
    </citation>
    <scope>NUCLEOTIDE SEQUENCE [LARGE SCALE GENOMIC DNA]</scope>
    <source>
        <strain evidence="2">NAU3</strain>
        <tissue evidence="2">Gut</tissue>
    </source>
</reference>
<dbReference type="Proteomes" id="UP001281761">
    <property type="component" value="Unassembled WGS sequence"/>
</dbReference>
<name>A0ABQ9XAB5_9EUKA</name>
<feature type="compositionally biased region" description="Polar residues" evidence="1">
    <location>
        <begin position="18"/>
        <end position="32"/>
    </location>
</feature>